<dbReference type="GO" id="GO:0009642">
    <property type="term" value="P:response to light intensity"/>
    <property type="evidence" value="ECO:0007669"/>
    <property type="project" value="EnsemblPlants"/>
</dbReference>
<accession>W1NY04</accession>
<evidence type="ECO:0000313" key="1">
    <source>
        <dbReference type="EMBL" id="ERM99574.1"/>
    </source>
</evidence>
<name>W1NY04_AMBTC</name>
<dbReference type="HOGENOM" id="CLU_101160_0_0_1"/>
<dbReference type="InterPro" id="IPR039349">
    <property type="entry name" value="PRIN2"/>
</dbReference>
<proteinExistence type="predicted"/>
<protein>
    <submittedName>
        <fullName evidence="1">Uncharacterized protein</fullName>
    </submittedName>
</protein>
<evidence type="ECO:0000313" key="2">
    <source>
        <dbReference type="Proteomes" id="UP000017836"/>
    </source>
</evidence>
<dbReference type="PANTHER" id="PTHR35987:SF2">
    <property type="entry name" value="PROTEIN PLASTID REDOX INSENSITIVE 2, CHLOROPLASTIC"/>
    <property type="match status" value="1"/>
</dbReference>
<organism evidence="1 2">
    <name type="scientific">Amborella trichopoda</name>
    <dbReference type="NCBI Taxonomy" id="13333"/>
    <lineage>
        <taxon>Eukaryota</taxon>
        <taxon>Viridiplantae</taxon>
        <taxon>Streptophyta</taxon>
        <taxon>Embryophyta</taxon>
        <taxon>Tracheophyta</taxon>
        <taxon>Spermatophyta</taxon>
        <taxon>Magnoliopsida</taxon>
        <taxon>Amborellales</taxon>
        <taxon>Amborellaceae</taxon>
        <taxon>Amborella</taxon>
    </lineage>
</organism>
<dbReference type="STRING" id="13333.W1NY04"/>
<dbReference type="eggNOG" id="ENOG502S2MJ">
    <property type="taxonomic scope" value="Eukaryota"/>
</dbReference>
<dbReference type="GO" id="GO:0042646">
    <property type="term" value="C:plastid nucleoid"/>
    <property type="evidence" value="ECO:0007669"/>
    <property type="project" value="EnsemblPlants"/>
</dbReference>
<dbReference type="AlphaFoldDB" id="W1NY04"/>
<dbReference type="EMBL" id="KI394998">
    <property type="protein sequence ID" value="ERM99574.1"/>
    <property type="molecule type" value="Genomic_DNA"/>
</dbReference>
<gene>
    <name evidence="1" type="ORF">AMTR_s00088p00125920</name>
</gene>
<dbReference type="GO" id="GO:0000427">
    <property type="term" value="C:plastid-encoded plastid RNA polymerase complex"/>
    <property type="evidence" value="ECO:0007669"/>
    <property type="project" value="EnsemblPlants"/>
</dbReference>
<dbReference type="OMA" id="MATRAWA"/>
<dbReference type="Proteomes" id="UP000017836">
    <property type="component" value="Unassembled WGS sequence"/>
</dbReference>
<dbReference type="GO" id="GO:0003677">
    <property type="term" value="F:DNA binding"/>
    <property type="evidence" value="ECO:0007669"/>
    <property type="project" value="EnsemblPlants"/>
</dbReference>
<reference evidence="2" key="1">
    <citation type="journal article" date="2013" name="Science">
        <title>The Amborella genome and the evolution of flowering plants.</title>
        <authorList>
            <consortium name="Amborella Genome Project"/>
        </authorList>
    </citation>
    <scope>NUCLEOTIDE SEQUENCE [LARGE SCALE GENOMIC DNA]</scope>
</reference>
<dbReference type="PANTHER" id="PTHR35987">
    <property type="entry name" value="PROTEIN PLASTID REDOX INSENSITIVE 2, CHLOROPLASTIC-RELATED"/>
    <property type="match status" value="1"/>
</dbReference>
<sequence>MRCEAGEYVFPDPIPEFAQAETEKFRDHLLKKLSEDQDDIFGEYYEEVVNVCTEIMSTFLHKEYQGPGTLLVIPFIDMADTVKERALPGGPEAARAAVVWAQEHVDKDWNKWTGSD</sequence>
<keyword evidence="2" id="KW-1185">Reference proteome</keyword>
<dbReference type="Gramene" id="ERM99574">
    <property type="protein sequence ID" value="ERM99574"/>
    <property type="gene ID" value="AMTR_s00088p00125920"/>
</dbReference>
<dbReference type="GO" id="GO:0010468">
    <property type="term" value="P:regulation of gene expression"/>
    <property type="evidence" value="ECO:0007669"/>
    <property type="project" value="EnsemblPlants"/>
</dbReference>